<dbReference type="HOGENOM" id="CLU_1249181_0_0_7"/>
<dbReference type="PATRIC" id="fig|862908.3.peg.2591"/>
<dbReference type="InterPro" id="IPR016032">
    <property type="entry name" value="Sig_transdc_resp-reg_C-effctor"/>
</dbReference>
<keyword evidence="1" id="KW-0238">DNA-binding</keyword>
<dbReference type="KEGG" id="bmx:BMS_2715"/>
<gene>
    <name evidence="3" type="ordered locus">BMS_2715</name>
</gene>
<dbReference type="STRING" id="862908.BMS_2715"/>
<sequence length="221" mass="25930">MNYDFDIYLLGLPIAIVKLIGDSLESKFTLKVDAQDKHDLELEKKPILIIYNQAIQRRVNEFRQNYSLEGIPTIAYIDSVKRGRQKKIRSLENGADDVLDYEMSFEEKLVRINKLIQLYLKRNKMLICLNDFILDKNCQRGFFQKKNLNLSPIEFNILFALFENLKVSISKEKLTRLIWNSTQTSKLNSHITNTKKKLAQTPLEISFKKEMGYSIKFKEVN</sequence>
<protein>
    <submittedName>
        <fullName evidence="3">Phosphate-related regulatory protein</fullName>
    </submittedName>
</protein>
<feature type="domain" description="OmpR/PhoB-type" evidence="2">
    <location>
        <begin position="146"/>
        <end position="214"/>
    </location>
</feature>
<organism evidence="3 4">
    <name type="scientific">Halobacteriovorax marinus (strain ATCC BAA-682 / DSM 15412 / SJ)</name>
    <name type="common">Bacteriovorax marinus</name>
    <dbReference type="NCBI Taxonomy" id="862908"/>
    <lineage>
        <taxon>Bacteria</taxon>
        <taxon>Pseudomonadati</taxon>
        <taxon>Bdellovibrionota</taxon>
        <taxon>Bacteriovoracia</taxon>
        <taxon>Bacteriovoracales</taxon>
        <taxon>Halobacteriovoraceae</taxon>
        <taxon>Halobacteriovorax</taxon>
    </lineage>
</organism>
<accession>E1WXH5</accession>
<dbReference type="Proteomes" id="UP000008963">
    <property type="component" value="Chromosome"/>
</dbReference>
<name>E1WXH5_HALMS</name>
<evidence type="ECO:0000259" key="2">
    <source>
        <dbReference type="Pfam" id="PF00486"/>
    </source>
</evidence>
<dbReference type="InterPro" id="IPR001867">
    <property type="entry name" value="OmpR/PhoB-type_DNA-bd"/>
</dbReference>
<dbReference type="eggNOG" id="COG0745">
    <property type="taxonomic scope" value="Bacteria"/>
</dbReference>
<evidence type="ECO:0000313" key="4">
    <source>
        <dbReference type="Proteomes" id="UP000008963"/>
    </source>
</evidence>
<reference evidence="4" key="1">
    <citation type="journal article" date="2013" name="ISME J.">
        <title>A small predatory core genome in the divergent marine Bacteriovorax marinus SJ and the terrestrial Bdellovibrio bacteriovorus.</title>
        <authorList>
            <person name="Crossman L.C."/>
            <person name="Chen H."/>
            <person name="Cerdeno-Tarraga A.M."/>
            <person name="Brooks K."/>
            <person name="Quail M.A."/>
            <person name="Pineiro S.A."/>
            <person name="Hobley L."/>
            <person name="Sockett R.E."/>
            <person name="Bentley S.D."/>
            <person name="Parkhill J."/>
            <person name="Williams H.N."/>
            <person name="Stine O.C."/>
        </authorList>
    </citation>
    <scope>NUCLEOTIDE SEQUENCE [LARGE SCALE GENOMIC DNA]</scope>
    <source>
        <strain evidence="4">ATCC BAA-682 / DSM 15412 / SJ</strain>
    </source>
</reference>
<dbReference type="Gene3D" id="1.10.10.10">
    <property type="entry name" value="Winged helix-like DNA-binding domain superfamily/Winged helix DNA-binding domain"/>
    <property type="match status" value="1"/>
</dbReference>
<dbReference type="SUPFAM" id="SSF46894">
    <property type="entry name" value="C-terminal effector domain of the bipartite response regulators"/>
    <property type="match status" value="1"/>
</dbReference>
<dbReference type="Pfam" id="PF00486">
    <property type="entry name" value="Trans_reg_C"/>
    <property type="match status" value="1"/>
</dbReference>
<dbReference type="InterPro" id="IPR036388">
    <property type="entry name" value="WH-like_DNA-bd_sf"/>
</dbReference>
<dbReference type="AlphaFoldDB" id="E1WXH5"/>
<dbReference type="EMBL" id="FQ312005">
    <property type="protein sequence ID" value="CBW27492.1"/>
    <property type="molecule type" value="Genomic_DNA"/>
</dbReference>
<keyword evidence="4" id="KW-1185">Reference proteome</keyword>
<dbReference type="GO" id="GO:0003677">
    <property type="term" value="F:DNA binding"/>
    <property type="evidence" value="ECO:0007669"/>
    <property type="project" value="UniProtKB-KW"/>
</dbReference>
<evidence type="ECO:0000256" key="1">
    <source>
        <dbReference type="ARBA" id="ARBA00023125"/>
    </source>
</evidence>
<dbReference type="GO" id="GO:0006355">
    <property type="term" value="P:regulation of DNA-templated transcription"/>
    <property type="evidence" value="ECO:0007669"/>
    <property type="project" value="InterPro"/>
</dbReference>
<dbReference type="GO" id="GO:0000160">
    <property type="term" value="P:phosphorelay signal transduction system"/>
    <property type="evidence" value="ECO:0007669"/>
    <property type="project" value="InterPro"/>
</dbReference>
<proteinExistence type="predicted"/>
<dbReference type="RefSeq" id="WP_014245267.1">
    <property type="nucleotide sequence ID" value="NC_016620.1"/>
</dbReference>
<evidence type="ECO:0000313" key="3">
    <source>
        <dbReference type="EMBL" id="CBW27492.1"/>
    </source>
</evidence>